<evidence type="ECO:0000256" key="4">
    <source>
        <dbReference type="ARBA" id="ARBA00023163"/>
    </source>
</evidence>
<keyword evidence="2" id="KW-0805">Transcription regulation</keyword>
<name>A0A099L651_COLPS</name>
<dbReference type="Pfam" id="PF00126">
    <property type="entry name" value="HTH_1"/>
    <property type="match status" value="1"/>
</dbReference>
<dbReference type="SUPFAM" id="SSF53850">
    <property type="entry name" value="Periplasmic binding protein-like II"/>
    <property type="match status" value="1"/>
</dbReference>
<dbReference type="InterPro" id="IPR036388">
    <property type="entry name" value="WH-like_DNA-bd_sf"/>
</dbReference>
<dbReference type="SUPFAM" id="SSF46785">
    <property type="entry name" value="Winged helix' DNA-binding domain"/>
    <property type="match status" value="1"/>
</dbReference>
<reference evidence="6 7" key="1">
    <citation type="submission" date="2014-08" db="EMBL/GenBank/DDBJ databases">
        <title>Genomic and Phenotypic Diversity of Colwellia psychrerythraea strains from Disparate Marine Basins.</title>
        <authorList>
            <person name="Techtmann S.M."/>
            <person name="Stelling S.C."/>
            <person name="Utturkar S.M."/>
            <person name="Alshibli N."/>
            <person name="Harris A."/>
            <person name="Brown S.D."/>
            <person name="Hazen T.C."/>
        </authorList>
    </citation>
    <scope>NUCLEOTIDE SEQUENCE [LARGE SCALE GENOMIC DNA]</scope>
    <source>
        <strain evidence="6 7">GAB14E</strain>
    </source>
</reference>
<dbReference type="InterPro" id="IPR037402">
    <property type="entry name" value="YidZ_PBP2"/>
</dbReference>
<accession>A0A099L651</accession>
<dbReference type="Proteomes" id="UP000029868">
    <property type="component" value="Unassembled WGS sequence"/>
</dbReference>
<evidence type="ECO:0000256" key="1">
    <source>
        <dbReference type="ARBA" id="ARBA00009437"/>
    </source>
</evidence>
<comment type="similarity">
    <text evidence="1">Belongs to the LysR transcriptional regulatory family.</text>
</comment>
<dbReference type="PANTHER" id="PTHR30118:SF15">
    <property type="entry name" value="TRANSCRIPTIONAL REGULATORY PROTEIN"/>
    <property type="match status" value="1"/>
</dbReference>
<comment type="caution">
    <text evidence="6">The sequence shown here is derived from an EMBL/GenBank/DDBJ whole genome shotgun (WGS) entry which is preliminary data.</text>
</comment>
<evidence type="ECO:0000313" key="6">
    <source>
        <dbReference type="EMBL" id="KGJ97373.1"/>
    </source>
</evidence>
<feature type="domain" description="HTH lysR-type" evidence="5">
    <location>
        <begin position="11"/>
        <end position="68"/>
    </location>
</feature>
<evidence type="ECO:0000259" key="5">
    <source>
        <dbReference type="PROSITE" id="PS50931"/>
    </source>
</evidence>
<dbReference type="InterPro" id="IPR000847">
    <property type="entry name" value="LysR_HTH_N"/>
</dbReference>
<organism evidence="6 7">
    <name type="scientific">Colwellia psychrerythraea</name>
    <name type="common">Vibrio psychroerythus</name>
    <dbReference type="NCBI Taxonomy" id="28229"/>
    <lineage>
        <taxon>Bacteria</taxon>
        <taxon>Pseudomonadati</taxon>
        <taxon>Pseudomonadota</taxon>
        <taxon>Gammaproteobacteria</taxon>
        <taxon>Alteromonadales</taxon>
        <taxon>Colwelliaceae</taxon>
        <taxon>Colwellia</taxon>
    </lineage>
</organism>
<dbReference type="PATRIC" id="fig|28229.3.peg.114"/>
<dbReference type="CDD" id="cd08417">
    <property type="entry name" value="PBP2_Nitroaromatics_like"/>
    <property type="match status" value="1"/>
</dbReference>
<keyword evidence="3" id="KW-0238">DNA-binding</keyword>
<dbReference type="AlphaFoldDB" id="A0A099L651"/>
<dbReference type="InterPro" id="IPR005119">
    <property type="entry name" value="LysR_subst-bd"/>
</dbReference>
<dbReference type="EMBL" id="JQEC01000002">
    <property type="protein sequence ID" value="KGJ97373.1"/>
    <property type="molecule type" value="Genomic_DNA"/>
</dbReference>
<dbReference type="Gene3D" id="1.10.10.10">
    <property type="entry name" value="Winged helix-like DNA-binding domain superfamily/Winged helix DNA-binding domain"/>
    <property type="match status" value="1"/>
</dbReference>
<proteinExistence type="inferred from homology"/>
<dbReference type="InterPro" id="IPR036390">
    <property type="entry name" value="WH_DNA-bd_sf"/>
</dbReference>
<sequence length="314" mass="35510">MINTQHNMANLDLNLMVIFDVIMQEQSITAAAERLAMTQPSVSNAVARMRHAWKDPLFVKQGRGIRPTPFAEQLWRDIAVPLDAIKRAAEQQIFDPATLKRTFRIAVTDWMADLFWLPLRKIIEAEAPQVNIHAVPYTVNGENLLLNADVDMVLDYFEGSSGKVQSQHLFDNHFVCAMRADHPLVKQDLNLQCFASAEHLLLSLSGEAAGGVDKLLQQQGLNRRISMTVNHCYNIPKLLINSNMITTIPLPVILESVDSGQLIIKKPPFDLAPGPISMTWHTRHQRDSEILWLRNKVLTVLKHHLHNSICMPPF</sequence>
<evidence type="ECO:0000256" key="3">
    <source>
        <dbReference type="ARBA" id="ARBA00023125"/>
    </source>
</evidence>
<protein>
    <submittedName>
        <fullName evidence="6">Transcriptional regulator, LysR family</fullName>
    </submittedName>
</protein>
<dbReference type="Gene3D" id="3.40.190.10">
    <property type="entry name" value="Periplasmic binding protein-like II"/>
    <property type="match status" value="2"/>
</dbReference>
<evidence type="ECO:0000256" key="2">
    <source>
        <dbReference type="ARBA" id="ARBA00023015"/>
    </source>
</evidence>
<dbReference type="PANTHER" id="PTHR30118">
    <property type="entry name" value="HTH-TYPE TRANSCRIPTIONAL REGULATOR LEUO-RELATED"/>
    <property type="match status" value="1"/>
</dbReference>
<dbReference type="GO" id="GO:0003700">
    <property type="term" value="F:DNA-binding transcription factor activity"/>
    <property type="evidence" value="ECO:0007669"/>
    <property type="project" value="InterPro"/>
</dbReference>
<dbReference type="Pfam" id="PF03466">
    <property type="entry name" value="LysR_substrate"/>
    <property type="match status" value="1"/>
</dbReference>
<keyword evidence="4" id="KW-0804">Transcription</keyword>
<gene>
    <name evidence="6" type="ORF">GAB14E_0962</name>
</gene>
<evidence type="ECO:0000313" key="7">
    <source>
        <dbReference type="Proteomes" id="UP000029868"/>
    </source>
</evidence>
<dbReference type="PROSITE" id="PS50931">
    <property type="entry name" value="HTH_LYSR"/>
    <property type="match status" value="1"/>
</dbReference>
<dbReference type="GO" id="GO:0003677">
    <property type="term" value="F:DNA binding"/>
    <property type="evidence" value="ECO:0007669"/>
    <property type="project" value="UniProtKB-KW"/>
</dbReference>
<dbReference type="InterPro" id="IPR050389">
    <property type="entry name" value="LysR-type_TF"/>
</dbReference>